<keyword evidence="1" id="KW-0472">Membrane</keyword>
<gene>
    <name evidence="3" type="ORF">SCMU_07340</name>
</gene>
<evidence type="ECO:0000256" key="1">
    <source>
        <dbReference type="SAM" id="Phobius"/>
    </source>
</evidence>
<feature type="transmembrane region" description="Helical" evidence="1">
    <location>
        <begin position="6"/>
        <end position="23"/>
    </location>
</feature>
<name>A0ABN6FFS1_SINCY</name>
<dbReference type="EMBL" id="AP024525">
    <property type="protein sequence ID" value="BCT74892.1"/>
    <property type="molecule type" value="Genomic_DNA"/>
</dbReference>
<reference evidence="3 4" key="1">
    <citation type="journal article" date="2021" name="J. Biosci. Bioeng.">
        <title>Identification and characterization of a chc gene cluster responsible for the aromatization pathway of cyclohexanecarboxylate degradation in Sinomonas cyclohexanicum ATCC 51369.</title>
        <authorList>
            <person name="Yamamoto T."/>
            <person name="Hasegawa Y."/>
            <person name="Lau P.C.K."/>
            <person name="Iwaki H."/>
        </authorList>
    </citation>
    <scope>NUCLEOTIDE SEQUENCE [LARGE SCALE GENOMIC DNA]</scope>
    <source>
        <strain evidence="3 4">ATCC 51369</strain>
    </source>
</reference>
<dbReference type="Pfam" id="PF02517">
    <property type="entry name" value="Rce1-like"/>
    <property type="match status" value="1"/>
</dbReference>
<feature type="transmembrane region" description="Helical" evidence="1">
    <location>
        <begin position="77"/>
        <end position="97"/>
    </location>
</feature>
<protein>
    <recommendedName>
        <fullName evidence="2">CAAX prenyl protease 2/Lysostaphin resistance protein A-like domain-containing protein</fullName>
    </recommendedName>
</protein>
<evidence type="ECO:0000313" key="4">
    <source>
        <dbReference type="Proteomes" id="UP001319861"/>
    </source>
</evidence>
<feature type="transmembrane region" description="Helical" evidence="1">
    <location>
        <begin position="134"/>
        <end position="154"/>
    </location>
</feature>
<evidence type="ECO:0000313" key="3">
    <source>
        <dbReference type="EMBL" id="BCT74892.1"/>
    </source>
</evidence>
<dbReference type="Proteomes" id="UP001319861">
    <property type="component" value="Chromosome"/>
</dbReference>
<proteinExistence type="predicted"/>
<feature type="domain" description="CAAX prenyl protease 2/Lysostaphin resistance protein A-like" evidence="2">
    <location>
        <begin position="77"/>
        <end position="171"/>
    </location>
</feature>
<keyword evidence="4" id="KW-1185">Reference proteome</keyword>
<sequence length="181" mass="19295">MRIAANLSPFVMIVGVLFVAARFGRMRMATAFGWSAKRFGRQILIGVALAAVTLTLTLLPAAVGFNVLGEGEPRPLAFAYLAIRTFVGVGFVEEFAWRGYVFAGANRLLGSRAGAVVVSSALFGLWHFPGSQDFLQVIMTALIGALYASAILTVRHCTTLATGLAHGLHDVTLLTLATLLR</sequence>
<accession>A0ABN6FFS1</accession>
<organism evidence="3 4">
    <name type="scientific">Sinomonas cyclohexanicum</name>
    <name type="common">Corynebacterium cyclohexanicum</name>
    <dbReference type="NCBI Taxonomy" id="322009"/>
    <lineage>
        <taxon>Bacteria</taxon>
        <taxon>Bacillati</taxon>
        <taxon>Actinomycetota</taxon>
        <taxon>Actinomycetes</taxon>
        <taxon>Micrococcales</taxon>
        <taxon>Micrococcaceae</taxon>
        <taxon>Sinomonas</taxon>
    </lineage>
</organism>
<feature type="transmembrane region" description="Helical" evidence="1">
    <location>
        <begin position="43"/>
        <end position="65"/>
    </location>
</feature>
<keyword evidence="1" id="KW-1133">Transmembrane helix</keyword>
<evidence type="ECO:0000259" key="2">
    <source>
        <dbReference type="Pfam" id="PF02517"/>
    </source>
</evidence>
<dbReference type="InterPro" id="IPR003675">
    <property type="entry name" value="Rce1/LyrA-like_dom"/>
</dbReference>
<keyword evidence="1" id="KW-0812">Transmembrane</keyword>
<feature type="transmembrane region" description="Helical" evidence="1">
    <location>
        <begin position="109"/>
        <end position="128"/>
    </location>
</feature>